<dbReference type="InterPro" id="IPR019887">
    <property type="entry name" value="Tscrpt_reg_AsnC/Lrp_C"/>
</dbReference>
<keyword evidence="1" id="KW-0805">Transcription regulation</keyword>
<evidence type="ECO:0000313" key="5">
    <source>
        <dbReference type="EMBL" id="KGX88745.1"/>
    </source>
</evidence>
<dbReference type="SUPFAM" id="SSF46785">
    <property type="entry name" value="Winged helix' DNA-binding domain"/>
    <property type="match status" value="1"/>
</dbReference>
<dbReference type="OrthoDB" id="34294at2"/>
<dbReference type="InterPro" id="IPR011008">
    <property type="entry name" value="Dimeric_a/b-barrel"/>
</dbReference>
<keyword evidence="6" id="KW-1185">Reference proteome</keyword>
<gene>
    <name evidence="5" type="ORF">N781_09510</name>
</gene>
<organism evidence="5 6">
    <name type="scientific">Pontibacillus halophilus JSM 076056 = DSM 19796</name>
    <dbReference type="NCBI Taxonomy" id="1385510"/>
    <lineage>
        <taxon>Bacteria</taxon>
        <taxon>Bacillati</taxon>
        <taxon>Bacillota</taxon>
        <taxon>Bacilli</taxon>
        <taxon>Bacillales</taxon>
        <taxon>Bacillaceae</taxon>
        <taxon>Pontibacillus</taxon>
    </lineage>
</organism>
<evidence type="ECO:0000313" key="6">
    <source>
        <dbReference type="Proteomes" id="UP000030528"/>
    </source>
</evidence>
<dbReference type="PROSITE" id="PS50956">
    <property type="entry name" value="HTH_ASNC_2"/>
    <property type="match status" value="1"/>
</dbReference>
<name>A0A0A5GCB0_9BACI</name>
<evidence type="ECO:0000256" key="2">
    <source>
        <dbReference type="ARBA" id="ARBA00023125"/>
    </source>
</evidence>
<dbReference type="InterPro" id="IPR019888">
    <property type="entry name" value="Tscrpt_reg_AsnC-like"/>
</dbReference>
<dbReference type="PANTHER" id="PTHR30154">
    <property type="entry name" value="LEUCINE-RESPONSIVE REGULATORY PROTEIN"/>
    <property type="match status" value="1"/>
</dbReference>
<dbReference type="GO" id="GO:0005829">
    <property type="term" value="C:cytosol"/>
    <property type="evidence" value="ECO:0007669"/>
    <property type="project" value="TreeGrafter"/>
</dbReference>
<accession>A0A0A5GCB0</accession>
<dbReference type="GO" id="GO:0043565">
    <property type="term" value="F:sequence-specific DNA binding"/>
    <property type="evidence" value="ECO:0007669"/>
    <property type="project" value="InterPro"/>
</dbReference>
<comment type="caution">
    <text evidence="5">The sequence shown here is derived from an EMBL/GenBank/DDBJ whole genome shotgun (WGS) entry which is preliminary data.</text>
</comment>
<dbReference type="Proteomes" id="UP000030528">
    <property type="component" value="Unassembled WGS sequence"/>
</dbReference>
<feature type="domain" description="HTH asnC-type" evidence="4">
    <location>
        <begin position="1"/>
        <end position="62"/>
    </location>
</feature>
<dbReference type="SUPFAM" id="SSF54909">
    <property type="entry name" value="Dimeric alpha+beta barrel"/>
    <property type="match status" value="1"/>
</dbReference>
<dbReference type="STRING" id="1385510.GCA_000425205_03627"/>
<evidence type="ECO:0000256" key="3">
    <source>
        <dbReference type="ARBA" id="ARBA00023163"/>
    </source>
</evidence>
<dbReference type="InterPro" id="IPR036388">
    <property type="entry name" value="WH-like_DNA-bd_sf"/>
</dbReference>
<dbReference type="GO" id="GO:0043200">
    <property type="term" value="P:response to amino acid"/>
    <property type="evidence" value="ECO:0007669"/>
    <property type="project" value="TreeGrafter"/>
</dbReference>
<dbReference type="SMART" id="SM00344">
    <property type="entry name" value="HTH_ASNC"/>
    <property type="match status" value="1"/>
</dbReference>
<keyword evidence="3" id="KW-0804">Transcription</keyword>
<dbReference type="eggNOG" id="COG1522">
    <property type="taxonomic scope" value="Bacteria"/>
</dbReference>
<sequence length="139" mass="16100">MDATDRQIINVLAENGRMKMKELGERVHLTGQAASARVLKLEEEGIIEGYTIRLNYDKVGFPVHVFLSIFTRGYHHKSYFNFIHSQEPYVLNNYKVSGEGCYLLQCRFPSNTELDEFLTSLSVYVDYKLSVVINENKER</sequence>
<dbReference type="InterPro" id="IPR000485">
    <property type="entry name" value="AsnC-type_HTH_dom"/>
</dbReference>
<dbReference type="PANTHER" id="PTHR30154:SF55">
    <property type="entry name" value="HTH-TYPE TRANSCRIPTIONAL REGULATOR LRPB"/>
    <property type="match status" value="1"/>
</dbReference>
<dbReference type="Pfam" id="PF13412">
    <property type="entry name" value="HTH_24"/>
    <property type="match status" value="1"/>
</dbReference>
<dbReference type="PRINTS" id="PR00033">
    <property type="entry name" value="HTHASNC"/>
</dbReference>
<protein>
    <submittedName>
        <fullName evidence="5">Transcriptional regulator</fullName>
    </submittedName>
</protein>
<reference evidence="5 6" key="1">
    <citation type="submission" date="2013-08" db="EMBL/GenBank/DDBJ databases">
        <authorList>
            <person name="Huang J."/>
            <person name="Wang G."/>
        </authorList>
    </citation>
    <scope>NUCLEOTIDE SEQUENCE [LARGE SCALE GENOMIC DNA]</scope>
    <source>
        <strain evidence="5 6">JSM 076056</strain>
    </source>
</reference>
<dbReference type="EMBL" id="AVPE01000025">
    <property type="protein sequence ID" value="KGX88745.1"/>
    <property type="molecule type" value="Genomic_DNA"/>
</dbReference>
<keyword evidence="2" id="KW-0238">DNA-binding</keyword>
<dbReference type="AlphaFoldDB" id="A0A0A5GCB0"/>
<dbReference type="Pfam" id="PF01037">
    <property type="entry name" value="AsnC_trans_reg"/>
    <property type="match status" value="1"/>
</dbReference>
<dbReference type="RefSeq" id="WP_026801797.1">
    <property type="nucleotide sequence ID" value="NZ_AULI01000025.1"/>
</dbReference>
<proteinExistence type="predicted"/>
<dbReference type="InterPro" id="IPR036390">
    <property type="entry name" value="WH_DNA-bd_sf"/>
</dbReference>
<evidence type="ECO:0000256" key="1">
    <source>
        <dbReference type="ARBA" id="ARBA00023015"/>
    </source>
</evidence>
<dbReference type="Gene3D" id="3.30.70.920">
    <property type="match status" value="1"/>
</dbReference>
<evidence type="ECO:0000259" key="4">
    <source>
        <dbReference type="PROSITE" id="PS50956"/>
    </source>
</evidence>
<dbReference type="Gene3D" id="1.10.10.10">
    <property type="entry name" value="Winged helix-like DNA-binding domain superfamily/Winged helix DNA-binding domain"/>
    <property type="match status" value="1"/>
</dbReference>